<feature type="region of interest" description="Disordered" evidence="2">
    <location>
        <begin position="1"/>
        <end position="21"/>
    </location>
</feature>
<dbReference type="Pfam" id="PF13581">
    <property type="entry name" value="HATPase_c_2"/>
    <property type="match status" value="1"/>
</dbReference>
<dbReference type="SUPFAM" id="SSF55781">
    <property type="entry name" value="GAF domain-like"/>
    <property type="match status" value="1"/>
</dbReference>
<evidence type="ECO:0000313" key="4">
    <source>
        <dbReference type="EMBL" id="KUP97488.1"/>
    </source>
</evidence>
<dbReference type="PANTHER" id="PTHR43156:SF2">
    <property type="entry name" value="STAGE II SPORULATION PROTEIN E"/>
    <property type="match status" value="1"/>
</dbReference>
<dbReference type="InterPro" id="IPR000014">
    <property type="entry name" value="PAS"/>
</dbReference>
<dbReference type="SMART" id="SM00091">
    <property type="entry name" value="PAS"/>
    <property type="match status" value="2"/>
</dbReference>
<comment type="caution">
    <text evidence="4">The sequence shown here is derived from an EMBL/GenBank/DDBJ whole genome shotgun (WGS) entry which is preliminary data.</text>
</comment>
<sequence>MDSDNTFGDASYGPTPGGSTVSATVDGHGTVLAWSAGAQWLFGYSPEEAVGRPVVEVFGLGASAPVDFARYPAAWTGEVSVHDRDGAPLRLRLYAQPLFGGQGSLQWHLTVTRPNLSVESLPAVDDADLPLLREWALAQSPLPVTLLDHKGRIAEMNEAMVRISGISAEQAVGMRLRELVPLAVFAEFDRLVEQTLGTGRMVRHEVHGQVGEGGRERAWTVFFAPLRDPAGRIHGVACTVLDNSEQHWARRRLAVLDDANTRLGTTLDMARTAEEAAEVLVPRFADSVVVSLLESVYQGAEPTFAPLPDPVGLRCLARHSVLEGPLEGVPSPGDLFDYPLDSPIGDCLARRSPVRYRIDDPRLARWLEEKPGQGSALRTHGVQSLMMLPLLIGGKLFGLALLMRHERTTPFTDDDLLLAQDIAVKAAVRIDNARRYSRERTAALTLQRSLLPQRLPHNSAVEVATRYLPAGFRFGVGGDWYDVIQLSGARVALVVGDVTGHGLHASATMGRLRTAVRALSDVELAPEELLTYLDDLVTHLNAEEVSHPSPATEERLDLMSEIGATCLYAIYDPVSRSCVMARAGHPPPAVVHPDGRVEFVEVPAGPPLGVGGLPFESVEFEVPSGSLLVLYTDGLLEAQDHDMRLGLERLRGVLARPAQTLEGVCDAVVRTMLPGGAPDDAALLVARTRALDAHRVATRDLPADPAVVGEARSWASERLAEWGLEELSFTTELVVSELVTNAIRYARAPIELRLIRDGTLICEVSDASNTAPHLRRARTFDEGGRGLFLVAQLSRRWGTRHRSDGKTIWAEQDLPDRQPVPA</sequence>
<dbReference type="Gene3D" id="3.30.450.20">
    <property type="entry name" value="PAS domain"/>
    <property type="match status" value="2"/>
</dbReference>
<dbReference type="Pfam" id="PF08448">
    <property type="entry name" value="PAS_4"/>
    <property type="match status" value="1"/>
</dbReference>
<dbReference type="CDD" id="cd16936">
    <property type="entry name" value="HATPase_RsbW-like"/>
    <property type="match status" value="1"/>
</dbReference>
<dbReference type="Pfam" id="PF07228">
    <property type="entry name" value="SpoIIE"/>
    <property type="match status" value="1"/>
</dbReference>
<dbReference type="InterPro" id="IPR003018">
    <property type="entry name" value="GAF"/>
</dbReference>
<dbReference type="SMART" id="SM00331">
    <property type="entry name" value="PP2C_SIG"/>
    <property type="match status" value="1"/>
</dbReference>
<dbReference type="SUPFAM" id="SSF81606">
    <property type="entry name" value="PP2C-like"/>
    <property type="match status" value="1"/>
</dbReference>
<dbReference type="SMART" id="SM00065">
    <property type="entry name" value="GAF"/>
    <property type="match status" value="1"/>
</dbReference>
<evidence type="ECO:0000256" key="1">
    <source>
        <dbReference type="ARBA" id="ARBA00022801"/>
    </source>
</evidence>
<dbReference type="OrthoDB" id="118142at2"/>
<dbReference type="CDD" id="cd00130">
    <property type="entry name" value="PAS"/>
    <property type="match status" value="2"/>
</dbReference>
<feature type="domain" description="PAS" evidence="3">
    <location>
        <begin position="143"/>
        <end position="199"/>
    </location>
</feature>
<dbReference type="InterPro" id="IPR052016">
    <property type="entry name" value="Bact_Sigma-Reg"/>
</dbReference>
<dbReference type="Pfam" id="PF01590">
    <property type="entry name" value="GAF"/>
    <property type="match status" value="1"/>
</dbReference>
<dbReference type="InterPro" id="IPR036457">
    <property type="entry name" value="PPM-type-like_dom_sf"/>
</dbReference>
<dbReference type="InterPro" id="IPR035965">
    <property type="entry name" value="PAS-like_dom_sf"/>
</dbReference>
<evidence type="ECO:0000256" key="2">
    <source>
        <dbReference type="SAM" id="MobiDB-lite"/>
    </source>
</evidence>
<dbReference type="EMBL" id="LGEM01000024">
    <property type="protein sequence ID" value="KUP97488.1"/>
    <property type="molecule type" value="Genomic_DNA"/>
</dbReference>
<dbReference type="PROSITE" id="PS50112">
    <property type="entry name" value="PAS"/>
    <property type="match status" value="2"/>
</dbReference>
<dbReference type="GO" id="GO:0016791">
    <property type="term" value="F:phosphatase activity"/>
    <property type="evidence" value="ECO:0007669"/>
    <property type="project" value="TreeGrafter"/>
</dbReference>
<dbReference type="InterPro" id="IPR036890">
    <property type="entry name" value="HATPase_C_sf"/>
</dbReference>
<dbReference type="PATRIC" id="fig|665004.4.peg.3159"/>
<proteinExistence type="predicted"/>
<keyword evidence="1" id="KW-0378">Hydrolase</keyword>
<reference evidence="5" key="1">
    <citation type="journal article" date="2017" name="Acta Aliment.">
        <title>Plant polysaccharide degrading enzyme system of Thermpbifida cellulosilytica TB100 revealed by de novo genome project data.</title>
        <authorList>
            <person name="Toth A."/>
            <person name="Baka E."/>
            <person name="Luzics S."/>
            <person name="Bata-Vidacs I."/>
            <person name="Nagy I."/>
            <person name="Balint B."/>
            <person name="Herceg R."/>
            <person name="Olasz F."/>
            <person name="Wilk T."/>
            <person name="Nagy T."/>
            <person name="Kriszt B."/>
            <person name="Nagy I."/>
            <person name="Kukolya J."/>
        </authorList>
    </citation>
    <scope>NUCLEOTIDE SEQUENCE [LARGE SCALE GENOMIC DNA]</scope>
    <source>
        <strain evidence="5">TB100</strain>
    </source>
</reference>
<organism evidence="4 5">
    <name type="scientific">Thermobifida cellulosilytica TB100</name>
    <dbReference type="NCBI Taxonomy" id="665004"/>
    <lineage>
        <taxon>Bacteria</taxon>
        <taxon>Bacillati</taxon>
        <taxon>Actinomycetota</taxon>
        <taxon>Actinomycetes</taxon>
        <taxon>Streptosporangiales</taxon>
        <taxon>Nocardiopsidaceae</taxon>
        <taxon>Thermobifida</taxon>
    </lineage>
</organism>
<dbReference type="InterPro" id="IPR029016">
    <property type="entry name" value="GAF-like_dom_sf"/>
</dbReference>
<dbReference type="RefSeq" id="WP_068757486.1">
    <property type="nucleotide sequence ID" value="NZ_KQ950183.1"/>
</dbReference>
<evidence type="ECO:0000259" key="3">
    <source>
        <dbReference type="PROSITE" id="PS50112"/>
    </source>
</evidence>
<accession>A0A147KJL7</accession>
<feature type="domain" description="PAS" evidence="3">
    <location>
        <begin position="25"/>
        <end position="55"/>
    </location>
</feature>
<dbReference type="Proteomes" id="UP000074382">
    <property type="component" value="Unassembled WGS sequence"/>
</dbReference>
<dbReference type="FunFam" id="3.30.565.10:FF:000028">
    <property type="entry name" value="PAS sensor protein"/>
    <property type="match status" value="1"/>
</dbReference>
<dbReference type="FunFam" id="3.60.40.10:FF:000031">
    <property type="entry name" value="PAS sensor protein"/>
    <property type="match status" value="1"/>
</dbReference>
<dbReference type="Gene3D" id="3.30.565.10">
    <property type="entry name" value="Histidine kinase-like ATPase, C-terminal domain"/>
    <property type="match status" value="1"/>
</dbReference>
<dbReference type="NCBIfam" id="TIGR00229">
    <property type="entry name" value="sensory_box"/>
    <property type="match status" value="1"/>
</dbReference>
<dbReference type="Pfam" id="PF13426">
    <property type="entry name" value="PAS_9"/>
    <property type="match status" value="1"/>
</dbReference>
<dbReference type="AlphaFoldDB" id="A0A147KJL7"/>
<dbReference type="Gene3D" id="3.30.450.40">
    <property type="match status" value="1"/>
</dbReference>
<dbReference type="FunFam" id="3.30.450.40:FF:000035">
    <property type="entry name" value="PAS sensor protein"/>
    <property type="match status" value="1"/>
</dbReference>
<dbReference type="InterPro" id="IPR003594">
    <property type="entry name" value="HATPase_dom"/>
</dbReference>
<protein>
    <submittedName>
        <fullName evidence="4">Protein phosphatase</fullName>
    </submittedName>
</protein>
<dbReference type="SUPFAM" id="SSF55785">
    <property type="entry name" value="PYP-like sensor domain (PAS domain)"/>
    <property type="match status" value="2"/>
</dbReference>
<gene>
    <name evidence="4" type="ORF">AC529_06515</name>
</gene>
<dbReference type="InterPro" id="IPR013656">
    <property type="entry name" value="PAS_4"/>
</dbReference>
<dbReference type="PANTHER" id="PTHR43156">
    <property type="entry name" value="STAGE II SPORULATION PROTEIN E-RELATED"/>
    <property type="match status" value="1"/>
</dbReference>
<evidence type="ECO:0000313" key="5">
    <source>
        <dbReference type="Proteomes" id="UP000074382"/>
    </source>
</evidence>
<dbReference type="Gene3D" id="3.60.40.10">
    <property type="entry name" value="PPM-type phosphatase domain"/>
    <property type="match status" value="1"/>
</dbReference>
<dbReference type="InterPro" id="IPR001932">
    <property type="entry name" value="PPM-type_phosphatase-like_dom"/>
</dbReference>
<keyword evidence="5" id="KW-1185">Reference proteome</keyword>
<dbReference type="STRING" id="665004.AC529_06515"/>
<name>A0A147KJL7_THECS</name>
<dbReference type="SUPFAM" id="SSF55874">
    <property type="entry name" value="ATPase domain of HSP90 chaperone/DNA topoisomerase II/histidine kinase"/>
    <property type="match status" value="1"/>
</dbReference>